<dbReference type="AlphaFoldDB" id="A0A813DVZ4"/>
<organism evidence="1 2">
    <name type="scientific">Polarella glacialis</name>
    <name type="common">Dinoflagellate</name>
    <dbReference type="NCBI Taxonomy" id="89957"/>
    <lineage>
        <taxon>Eukaryota</taxon>
        <taxon>Sar</taxon>
        <taxon>Alveolata</taxon>
        <taxon>Dinophyceae</taxon>
        <taxon>Suessiales</taxon>
        <taxon>Suessiaceae</taxon>
        <taxon>Polarella</taxon>
    </lineage>
</organism>
<comment type="caution">
    <text evidence="1">The sequence shown here is derived from an EMBL/GenBank/DDBJ whole genome shotgun (WGS) entry which is preliminary data.</text>
</comment>
<keyword evidence="2" id="KW-1185">Reference proteome</keyword>
<evidence type="ECO:0000313" key="1">
    <source>
        <dbReference type="EMBL" id="CAE8589879.1"/>
    </source>
</evidence>
<dbReference type="SUPFAM" id="SSF53335">
    <property type="entry name" value="S-adenosyl-L-methionine-dependent methyltransferases"/>
    <property type="match status" value="1"/>
</dbReference>
<dbReference type="Pfam" id="PF13489">
    <property type="entry name" value="Methyltransf_23"/>
    <property type="match status" value="1"/>
</dbReference>
<reference evidence="1" key="1">
    <citation type="submission" date="2021-02" db="EMBL/GenBank/DDBJ databases">
        <authorList>
            <person name="Dougan E. K."/>
            <person name="Rhodes N."/>
            <person name="Thang M."/>
            <person name="Chan C."/>
        </authorList>
    </citation>
    <scope>NUCLEOTIDE SEQUENCE</scope>
</reference>
<sequence length="147" mass="15520">MAAWENDSEAVAGLEELVGPTGSWRGAAGAELHHHDPGLAAALAAFLKHEQPRRVIDMGCGLGKYVQAIRAKGVACDGFDGHASTEELTVGLCYTADFADPQLANRVAAEGYDWCVCLEVFEHVPKHLESQLVSCMLAGTGKGLVVS</sequence>
<protein>
    <recommendedName>
        <fullName evidence="3">Small RNA 2'-O-methyltransferase</fullName>
    </recommendedName>
</protein>
<dbReference type="Proteomes" id="UP000654075">
    <property type="component" value="Unassembled WGS sequence"/>
</dbReference>
<accession>A0A813DVZ4</accession>
<evidence type="ECO:0000313" key="2">
    <source>
        <dbReference type="Proteomes" id="UP000654075"/>
    </source>
</evidence>
<proteinExistence type="predicted"/>
<dbReference type="OrthoDB" id="406773at2759"/>
<dbReference type="InterPro" id="IPR029063">
    <property type="entry name" value="SAM-dependent_MTases_sf"/>
</dbReference>
<gene>
    <name evidence="1" type="ORF">PGLA1383_LOCUS8610</name>
</gene>
<dbReference type="Gene3D" id="3.40.50.150">
    <property type="entry name" value="Vaccinia Virus protein VP39"/>
    <property type="match status" value="1"/>
</dbReference>
<name>A0A813DVZ4_POLGL</name>
<dbReference type="EMBL" id="CAJNNV010003943">
    <property type="protein sequence ID" value="CAE8589879.1"/>
    <property type="molecule type" value="Genomic_DNA"/>
</dbReference>
<evidence type="ECO:0008006" key="3">
    <source>
        <dbReference type="Google" id="ProtNLM"/>
    </source>
</evidence>
<feature type="non-terminal residue" evidence="1">
    <location>
        <position position="147"/>
    </location>
</feature>